<gene>
    <name evidence="1" type="ORF">QQ055_00105</name>
</gene>
<name>A0ABT7LWY8_9CYAN</name>
<comment type="caution">
    <text evidence="1">The sequence shown here is derived from an EMBL/GenBank/DDBJ whole genome shotgun (WGS) entry which is preliminary data.</text>
</comment>
<proteinExistence type="predicted"/>
<protein>
    <recommendedName>
        <fullName evidence="3">Major capsid protein</fullName>
    </recommendedName>
</protein>
<evidence type="ECO:0000313" key="2">
    <source>
        <dbReference type="Proteomes" id="UP001230986"/>
    </source>
</evidence>
<organism evidence="1 2">
    <name type="scientific">Geitlerinema calcuttense NRMC-F 0142</name>
    <dbReference type="NCBI Taxonomy" id="2922238"/>
    <lineage>
        <taxon>Bacteria</taxon>
        <taxon>Bacillati</taxon>
        <taxon>Cyanobacteriota</taxon>
        <taxon>Cyanophyceae</taxon>
        <taxon>Geitlerinematales</taxon>
        <taxon>Geitlerinemataceae</taxon>
        <taxon>Geitlerinema</taxon>
    </lineage>
</organism>
<dbReference type="Proteomes" id="UP001230986">
    <property type="component" value="Unassembled WGS sequence"/>
</dbReference>
<evidence type="ECO:0000313" key="1">
    <source>
        <dbReference type="EMBL" id="MDL5055890.1"/>
    </source>
</evidence>
<keyword evidence="2" id="KW-1185">Reference proteome</keyword>
<accession>A0ABT7LWY8</accession>
<sequence>MAALQFNTTQLANAQLQVMSRLYDLYQNETVLWGELEKVPREEINFKGYQVVNEIHPNASLGYRSGNGDTLPVPQGPLWDNFTVTYVGLQAGTDQTYAAFLNNNSRVTANFRQVVESNARQFASILDTYATRGNGTQMMATVSAAYDGGSPTVAVCNGSTDSIGPSVLVPSGYYQVWNSAGTTLRNGTIGGAGIVQLASKTAANAIGATNWPSDMAATDIIVPATGGGSADASYGLYGLQHIIDSAGTYFGQNRSAVSGLASYEKAMGGNLTVAALAETYASMVDRGGYYGEELKDFLTIFMNSGNWNNYTSLALNSGAVVGSPNQFMHTNSGKPGLDFGYKSVKYTYFGAPVRVLPNAEGSEIYFLNFKMLKRAILKDVGNIAAGMPASDWLQGVNGDGNYLNSRARWMDFFGQVFSPQPFKLGKISGITLVAPTQKATRVLMNS</sequence>
<evidence type="ECO:0008006" key="3">
    <source>
        <dbReference type="Google" id="ProtNLM"/>
    </source>
</evidence>
<dbReference type="RefSeq" id="WP_286003998.1">
    <property type="nucleotide sequence ID" value="NZ_JASVEJ010000001.1"/>
</dbReference>
<dbReference type="EMBL" id="JASVEJ010000001">
    <property type="protein sequence ID" value="MDL5055890.1"/>
    <property type="molecule type" value="Genomic_DNA"/>
</dbReference>
<reference evidence="1 2" key="1">
    <citation type="submission" date="2023-06" db="EMBL/GenBank/DDBJ databases">
        <title>Whole genome sequence of Oscillatoria calcuttensis NRMC-F 0142.</title>
        <authorList>
            <person name="Shakena Fathima T."/>
            <person name="Muralitharan G."/>
            <person name="Thajuddin N."/>
        </authorList>
    </citation>
    <scope>NUCLEOTIDE SEQUENCE [LARGE SCALE GENOMIC DNA]</scope>
    <source>
        <strain evidence="1 2">NRMC-F 0142</strain>
    </source>
</reference>